<sequence>MAEEKKYKLDRTAFQAMRVEEADNYMRDYRNYHWKERLKISFFLTSLAYGFDINNPPKMDKTIFKLSTQADD</sequence>
<evidence type="ECO:0000313" key="1">
    <source>
        <dbReference type="EMBL" id="RXK62774.1"/>
    </source>
</evidence>
<dbReference type="AlphaFoldDB" id="A0A4Q1CPF8"/>
<reference evidence="1 2" key="1">
    <citation type="submission" date="2019-01" db="EMBL/GenBank/DDBJ databases">
        <title>Lacibacter sp. strain TTM-7.</title>
        <authorList>
            <person name="Chen W.-M."/>
        </authorList>
    </citation>
    <scope>NUCLEOTIDE SEQUENCE [LARGE SCALE GENOMIC DNA]</scope>
    <source>
        <strain evidence="1 2">TTM-7</strain>
    </source>
</reference>
<name>A0A4Q1CPF8_9BACT</name>
<dbReference type="EMBL" id="SDHW01000001">
    <property type="protein sequence ID" value="RXK62774.1"/>
    <property type="molecule type" value="Genomic_DNA"/>
</dbReference>
<protein>
    <submittedName>
        <fullName evidence="1">Uncharacterized protein</fullName>
    </submittedName>
</protein>
<evidence type="ECO:0000313" key="2">
    <source>
        <dbReference type="Proteomes" id="UP000290204"/>
    </source>
</evidence>
<gene>
    <name evidence="1" type="ORF">ESA94_07190</name>
</gene>
<accession>A0A4Q1CPF8</accession>
<organism evidence="1 2">
    <name type="scientific">Lacibacter luteus</name>
    <dbReference type="NCBI Taxonomy" id="2508719"/>
    <lineage>
        <taxon>Bacteria</taxon>
        <taxon>Pseudomonadati</taxon>
        <taxon>Bacteroidota</taxon>
        <taxon>Chitinophagia</taxon>
        <taxon>Chitinophagales</taxon>
        <taxon>Chitinophagaceae</taxon>
        <taxon>Lacibacter</taxon>
    </lineage>
</organism>
<comment type="caution">
    <text evidence="1">The sequence shown here is derived from an EMBL/GenBank/DDBJ whole genome shotgun (WGS) entry which is preliminary data.</text>
</comment>
<keyword evidence="2" id="KW-1185">Reference proteome</keyword>
<dbReference type="RefSeq" id="WP_129130144.1">
    <property type="nucleotide sequence ID" value="NZ_SDHW01000001.1"/>
</dbReference>
<dbReference type="Proteomes" id="UP000290204">
    <property type="component" value="Unassembled WGS sequence"/>
</dbReference>
<proteinExistence type="predicted"/>
<dbReference type="OrthoDB" id="1366124at2"/>